<dbReference type="RefSeq" id="WP_131913789.1">
    <property type="nucleotide sequence ID" value="NZ_OU594967.1"/>
</dbReference>
<proteinExistence type="predicted"/>
<dbReference type="PANTHER" id="PTHR43684">
    <property type="match status" value="1"/>
</dbReference>
<organism evidence="4 5">
    <name type="scientific">Celerinatantimonas diazotrophica</name>
    <dbReference type="NCBI Taxonomy" id="412034"/>
    <lineage>
        <taxon>Bacteria</taxon>
        <taxon>Pseudomonadati</taxon>
        <taxon>Pseudomonadota</taxon>
        <taxon>Gammaproteobacteria</taxon>
        <taxon>Celerinatantimonadaceae</taxon>
        <taxon>Celerinatantimonas</taxon>
    </lineage>
</organism>
<name>A0A4R1J923_9GAMM</name>
<sequence length="234" mass="26820">MIQSQLVNHILTVTLDRPEKDNCFTCSMFRLMRDRLKEAANDSNIRVIVIDSQGEHFSLGEDLQDLAASELDYRHPALTFMREFAIFPKPIIANVHGNAFGFGMALLLHCDLIVADVNSRFQLPFIRRELMPLFASSSLLPQRLGPQRAAALLLLCEQFSAEQACQWGLINQVCHRQERDLLVEKWSNQLAQLPELLVRQTKQLLSNATNINDTVLKDEWHLFQENLNIPQLQD</sequence>
<dbReference type="OrthoDB" id="9807606at2"/>
<dbReference type="InterPro" id="IPR001753">
    <property type="entry name" value="Enoyl-CoA_hydra/iso"/>
</dbReference>
<evidence type="ECO:0000313" key="4">
    <source>
        <dbReference type="EMBL" id="TCK46884.1"/>
    </source>
</evidence>
<dbReference type="Pfam" id="PF00378">
    <property type="entry name" value="ECH_1"/>
    <property type="match status" value="1"/>
</dbReference>
<accession>A0A4R1J923</accession>
<dbReference type="InterPro" id="IPR051053">
    <property type="entry name" value="ECH/Chromodomain_protein"/>
</dbReference>
<dbReference type="AlphaFoldDB" id="A0A4R1J923"/>
<keyword evidence="3" id="KW-0413">Isomerase</keyword>
<protein>
    <submittedName>
        <fullName evidence="4">Enoyl-CoA hydratase/carnithine racemase</fullName>
    </submittedName>
</protein>
<evidence type="ECO:0000256" key="2">
    <source>
        <dbReference type="ARBA" id="ARBA00023140"/>
    </source>
</evidence>
<dbReference type="SUPFAM" id="SSF52096">
    <property type="entry name" value="ClpP/crotonase"/>
    <property type="match status" value="1"/>
</dbReference>
<dbReference type="GO" id="GO:0004165">
    <property type="term" value="F:delta(3)-delta(2)-enoyl-CoA isomerase activity"/>
    <property type="evidence" value="ECO:0007669"/>
    <property type="project" value="UniProtKB-ARBA"/>
</dbReference>
<dbReference type="EMBL" id="SMGD01000016">
    <property type="protein sequence ID" value="TCK46884.1"/>
    <property type="molecule type" value="Genomic_DNA"/>
</dbReference>
<dbReference type="PANTHER" id="PTHR43684:SF1">
    <property type="entry name" value="ENOYL-COA DELTA ISOMERASE 2"/>
    <property type="match status" value="1"/>
</dbReference>
<dbReference type="Proteomes" id="UP000295565">
    <property type="component" value="Unassembled WGS sequence"/>
</dbReference>
<dbReference type="Gene3D" id="3.90.226.10">
    <property type="entry name" value="2-enoyl-CoA Hydratase, Chain A, domain 1"/>
    <property type="match status" value="1"/>
</dbReference>
<dbReference type="InterPro" id="IPR029045">
    <property type="entry name" value="ClpP/crotonase-like_dom_sf"/>
</dbReference>
<keyword evidence="5" id="KW-1185">Reference proteome</keyword>
<evidence type="ECO:0000256" key="3">
    <source>
        <dbReference type="ARBA" id="ARBA00023235"/>
    </source>
</evidence>
<evidence type="ECO:0000313" key="5">
    <source>
        <dbReference type="Proteomes" id="UP000295565"/>
    </source>
</evidence>
<reference evidence="4 5" key="1">
    <citation type="submission" date="2019-03" db="EMBL/GenBank/DDBJ databases">
        <title>Genomic Encyclopedia of Type Strains, Phase IV (KMG-IV): sequencing the most valuable type-strain genomes for metagenomic binning, comparative biology and taxonomic classification.</title>
        <authorList>
            <person name="Goeker M."/>
        </authorList>
    </citation>
    <scope>NUCLEOTIDE SEQUENCE [LARGE SCALE GENOMIC DNA]</scope>
    <source>
        <strain evidence="4 5">DSM 18577</strain>
    </source>
</reference>
<keyword evidence="2" id="KW-0576">Peroxisome</keyword>
<gene>
    <name evidence="4" type="ORF">EV690_3032</name>
</gene>
<evidence type="ECO:0000256" key="1">
    <source>
        <dbReference type="ARBA" id="ARBA00004275"/>
    </source>
</evidence>
<comment type="subcellular location">
    <subcellularLocation>
        <location evidence="1">Peroxisome</location>
    </subcellularLocation>
</comment>
<dbReference type="CDD" id="cd06558">
    <property type="entry name" value="crotonase-like"/>
    <property type="match status" value="1"/>
</dbReference>
<comment type="caution">
    <text evidence="4">The sequence shown here is derived from an EMBL/GenBank/DDBJ whole genome shotgun (WGS) entry which is preliminary data.</text>
</comment>